<reference evidence="3 4" key="1">
    <citation type="submission" date="2018-09" db="EMBL/GenBank/DDBJ databases">
        <title>Murine metabolic-syndrome-specific gut microbial biobank.</title>
        <authorList>
            <person name="Liu C."/>
        </authorList>
    </citation>
    <scope>NUCLEOTIDE SEQUENCE [LARGE SCALE GENOMIC DNA]</scope>
    <source>
        <strain evidence="3 4">8-P5</strain>
    </source>
</reference>
<feature type="signal peptide" evidence="2">
    <location>
        <begin position="1"/>
        <end position="27"/>
    </location>
</feature>
<dbReference type="RefSeq" id="WP_121737389.1">
    <property type="nucleotide sequence ID" value="NZ_QXXG01000044.1"/>
</dbReference>
<accession>A0A3L7ZNS0</accession>
<feature type="region of interest" description="Disordered" evidence="1">
    <location>
        <begin position="294"/>
        <end position="317"/>
    </location>
</feature>
<keyword evidence="2" id="KW-0732">Signal</keyword>
<protein>
    <submittedName>
        <fullName evidence="3">Uncharacterized protein</fullName>
    </submittedName>
</protein>
<evidence type="ECO:0000256" key="2">
    <source>
        <dbReference type="SAM" id="SignalP"/>
    </source>
</evidence>
<evidence type="ECO:0000313" key="3">
    <source>
        <dbReference type="EMBL" id="RLT71933.1"/>
    </source>
</evidence>
<name>A0A3L7ZNS0_PARDI</name>
<dbReference type="EMBL" id="RAYI01000078">
    <property type="protein sequence ID" value="RLT71933.1"/>
    <property type="molecule type" value="Genomic_DNA"/>
</dbReference>
<gene>
    <name evidence="3" type="ORF">D7V78_18620</name>
</gene>
<comment type="caution">
    <text evidence="3">The sequence shown here is derived from an EMBL/GenBank/DDBJ whole genome shotgun (WGS) entry which is preliminary data.</text>
</comment>
<evidence type="ECO:0000256" key="1">
    <source>
        <dbReference type="SAM" id="MobiDB-lite"/>
    </source>
</evidence>
<proteinExistence type="predicted"/>
<dbReference type="PROSITE" id="PS51257">
    <property type="entry name" value="PROKAR_LIPOPROTEIN"/>
    <property type="match status" value="1"/>
</dbReference>
<dbReference type="AlphaFoldDB" id="A0A3L7ZNS0"/>
<feature type="chain" id="PRO_5018201427" evidence="2">
    <location>
        <begin position="28"/>
        <end position="317"/>
    </location>
</feature>
<evidence type="ECO:0000313" key="4">
    <source>
        <dbReference type="Proteomes" id="UP000278164"/>
    </source>
</evidence>
<organism evidence="3 4">
    <name type="scientific">Parabacteroides distasonis</name>
    <dbReference type="NCBI Taxonomy" id="823"/>
    <lineage>
        <taxon>Bacteria</taxon>
        <taxon>Pseudomonadati</taxon>
        <taxon>Bacteroidota</taxon>
        <taxon>Bacteroidia</taxon>
        <taxon>Bacteroidales</taxon>
        <taxon>Tannerellaceae</taxon>
        <taxon>Parabacteroides</taxon>
    </lineage>
</organism>
<sequence>MKKWKKITSTIMLMAGLMLSCFPVVFAQNKKYNPFYYPELSEYADSNRIDFSSEYRKWLMPDSSEKFEDITLELLDSGYVFERSLFNSELFIYEDINGKSLYFKETPFDGVLGEKYARIEMFINPEVERTDSLTFKVKGKSKVKKNVCDFTGEIHIEHIYNIWERADDPGSPDYYVMVCNYLFKEDETQYGTGFFKGTYGVYCHIDKANKKVCFDIDLGGGDGYNNRNYVGTWQSYKTKAEKKCIWGDYRLPYTFDFDIGDGEMRVNPKYNSPEWEQWQSESFNPDEKVRWWENSQKGGKWKSNGRRNNIKDNETDQ</sequence>
<dbReference type="OrthoDB" id="880022at2"/>
<dbReference type="Proteomes" id="UP000278164">
    <property type="component" value="Unassembled WGS sequence"/>
</dbReference>